<dbReference type="Proteomes" id="UP000243579">
    <property type="component" value="Unassembled WGS sequence"/>
</dbReference>
<comment type="caution">
    <text evidence="4">The sequence shown here is derived from an EMBL/GenBank/DDBJ whole genome shotgun (WGS) entry which is preliminary data.</text>
</comment>
<reference evidence="4 5" key="1">
    <citation type="journal article" date="2014" name="Genome Biol. Evol.">
        <title>The secreted proteins of Achlya hypogyna and Thraustotheca clavata identify the ancestral oomycete secretome and reveal gene acquisitions by horizontal gene transfer.</title>
        <authorList>
            <person name="Misner I."/>
            <person name="Blouin N."/>
            <person name="Leonard G."/>
            <person name="Richards T.A."/>
            <person name="Lane C.E."/>
        </authorList>
    </citation>
    <scope>NUCLEOTIDE SEQUENCE [LARGE SCALE GENOMIC DNA]</scope>
    <source>
        <strain evidence="4 5">ATCC 48635</strain>
    </source>
</reference>
<evidence type="ECO:0000259" key="3">
    <source>
        <dbReference type="SMART" id="SM01117"/>
    </source>
</evidence>
<dbReference type="InterPro" id="IPR050577">
    <property type="entry name" value="MAPR/NEUFC/NENF-like"/>
</dbReference>
<evidence type="ECO:0000313" key="4">
    <source>
        <dbReference type="EMBL" id="OQR86937.1"/>
    </source>
</evidence>
<evidence type="ECO:0000313" key="5">
    <source>
        <dbReference type="Proteomes" id="UP000243579"/>
    </source>
</evidence>
<accession>A0A1V9YMK8</accession>
<feature type="transmembrane region" description="Helical" evidence="2">
    <location>
        <begin position="7"/>
        <end position="25"/>
    </location>
</feature>
<keyword evidence="2" id="KW-0812">Transmembrane</keyword>
<protein>
    <recommendedName>
        <fullName evidence="3">Cytochrome b5 heme-binding domain-containing protein</fullName>
    </recommendedName>
</protein>
<organism evidence="4 5">
    <name type="scientific">Achlya hypogyna</name>
    <name type="common">Oomycete</name>
    <name type="synonym">Protoachlya hypogyna</name>
    <dbReference type="NCBI Taxonomy" id="1202772"/>
    <lineage>
        <taxon>Eukaryota</taxon>
        <taxon>Sar</taxon>
        <taxon>Stramenopiles</taxon>
        <taxon>Oomycota</taxon>
        <taxon>Saprolegniomycetes</taxon>
        <taxon>Saprolegniales</taxon>
        <taxon>Achlyaceae</taxon>
        <taxon>Achlya</taxon>
    </lineage>
</organism>
<keyword evidence="5" id="KW-1185">Reference proteome</keyword>
<keyword evidence="2" id="KW-1133">Transmembrane helix</keyword>
<dbReference type="GO" id="GO:0016020">
    <property type="term" value="C:membrane"/>
    <property type="evidence" value="ECO:0007669"/>
    <property type="project" value="TreeGrafter"/>
</dbReference>
<dbReference type="GO" id="GO:0012505">
    <property type="term" value="C:endomembrane system"/>
    <property type="evidence" value="ECO:0007669"/>
    <property type="project" value="TreeGrafter"/>
</dbReference>
<evidence type="ECO:0000256" key="1">
    <source>
        <dbReference type="ARBA" id="ARBA00038357"/>
    </source>
</evidence>
<dbReference type="InterPro" id="IPR001199">
    <property type="entry name" value="Cyt_B5-like_heme/steroid-bd"/>
</dbReference>
<dbReference type="SMART" id="SM01117">
    <property type="entry name" value="Cyt-b5"/>
    <property type="match status" value="1"/>
</dbReference>
<proteinExistence type="inferred from homology"/>
<sequence>MAKSSRYLLALAVVIGILGVFWPQLEEAFFHSCPFIFNRAGSNSDSATSSSAGLPKFSKEMLAAFDGSDEAKPIFLAVGGKVLDVTSGKKFYEKGAGYNIFAGTACTRALTIASLEQKDLTDDIANFTPEQVQELHKTLAFYYDKYPVVGVMDYEFTLPPKPES</sequence>
<dbReference type="AlphaFoldDB" id="A0A1V9YMK8"/>
<dbReference type="SUPFAM" id="SSF55856">
    <property type="entry name" value="Cytochrome b5-like heme/steroid binding domain"/>
    <property type="match status" value="1"/>
</dbReference>
<dbReference type="InterPro" id="IPR036400">
    <property type="entry name" value="Cyt_B5-like_heme/steroid_sf"/>
</dbReference>
<keyword evidence="2" id="KW-0472">Membrane</keyword>
<dbReference type="OrthoDB" id="547796at2759"/>
<dbReference type="STRING" id="1202772.A0A1V9YMK8"/>
<dbReference type="PANTHER" id="PTHR10281:SF76">
    <property type="entry name" value="CALCUTTA CUP-RELATED"/>
    <property type="match status" value="1"/>
</dbReference>
<name>A0A1V9YMK8_ACHHY</name>
<dbReference type="EMBL" id="JNBR01001475">
    <property type="protein sequence ID" value="OQR86937.1"/>
    <property type="molecule type" value="Genomic_DNA"/>
</dbReference>
<comment type="similarity">
    <text evidence="1">Belongs to the cytochrome b5 family. MAPR subfamily.</text>
</comment>
<dbReference type="PANTHER" id="PTHR10281">
    <property type="entry name" value="MEMBRANE-ASSOCIATED PROGESTERONE RECEPTOR COMPONENT-RELATED"/>
    <property type="match status" value="1"/>
</dbReference>
<feature type="domain" description="Cytochrome b5 heme-binding" evidence="3">
    <location>
        <begin position="57"/>
        <end position="153"/>
    </location>
</feature>
<dbReference type="Gene3D" id="3.10.120.10">
    <property type="entry name" value="Cytochrome b5-like heme/steroid binding domain"/>
    <property type="match status" value="1"/>
</dbReference>
<evidence type="ECO:0000256" key="2">
    <source>
        <dbReference type="SAM" id="Phobius"/>
    </source>
</evidence>
<gene>
    <name evidence="4" type="ORF">ACHHYP_09723</name>
</gene>